<sequence length="116" mass="12601">MIVDVDGPVDIVRLIRDARAAGREVHLVPAGADRAESLASFGRSLAFPSWVGVDLEALADSLTAYLSETTQDQEIIWDGATTLADRDPQGFEAIRSLLEAVSRDHPTLHVTVVHRL</sequence>
<keyword evidence="4" id="KW-1185">Reference proteome</keyword>
<dbReference type="InterPro" id="IPR035905">
    <property type="entry name" value="Barstar-like_sf"/>
</dbReference>
<dbReference type="Pfam" id="PF01337">
    <property type="entry name" value="Barstar"/>
    <property type="match status" value="1"/>
</dbReference>
<dbReference type="RefSeq" id="WP_048551407.1">
    <property type="nucleotide sequence ID" value="NZ_HF570958.1"/>
</dbReference>
<gene>
    <name evidence="3" type="ORF">BN12_450013</name>
</gene>
<comment type="similarity">
    <text evidence="1">Belongs to the barstar family.</text>
</comment>
<feature type="domain" description="Barstar (barnase inhibitor)" evidence="2">
    <location>
        <begin position="32"/>
        <end position="104"/>
    </location>
</feature>
<dbReference type="SUPFAM" id="SSF52038">
    <property type="entry name" value="Barstar-related"/>
    <property type="match status" value="1"/>
</dbReference>
<reference evidence="3 4" key="1">
    <citation type="journal article" date="2013" name="ISME J.">
        <title>A metabolic model for members of the genus Tetrasphaera involved in enhanced biological phosphorus removal.</title>
        <authorList>
            <person name="Kristiansen R."/>
            <person name="Nguyen H.T.T."/>
            <person name="Saunders A.M."/>
            <person name="Nielsen J.L."/>
            <person name="Wimmer R."/>
            <person name="Le V.Q."/>
            <person name="McIlroy S.J."/>
            <person name="Petrovski S."/>
            <person name="Seviour R.J."/>
            <person name="Calteau A."/>
            <person name="Nielsen K.L."/>
            <person name="Nielsen P.H."/>
        </authorList>
    </citation>
    <scope>NUCLEOTIDE SEQUENCE [LARGE SCALE GENOMIC DNA]</scope>
    <source>
        <strain evidence="3 4">T1-X7</strain>
    </source>
</reference>
<dbReference type="Gene3D" id="3.30.370.10">
    <property type="entry name" value="Barstar-like"/>
    <property type="match status" value="1"/>
</dbReference>
<dbReference type="InterPro" id="IPR000468">
    <property type="entry name" value="Barstar"/>
</dbReference>
<dbReference type="STRING" id="1194083.BN12_450013"/>
<evidence type="ECO:0000259" key="2">
    <source>
        <dbReference type="Pfam" id="PF01337"/>
    </source>
</evidence>
<evidence type="ECO:0000256" key="1">
    <source>
        <dbReference type="ARBA" id="ARBA00006845"/>
    </source>
</evidence>
<proteinExistence type="inferred from homology"/>
<evidence type="ECO:0000313" key="3">
    <source>
        <dbReference type="EMBL" id="CCH79509.1"/>
    </source>
</evidence>
<dbReference type="AlphaFoldDB" id="A0A077M5R1"/>
<name>A0A077M5R1_9MICO</name>
<dbReference type="OrthoDB" id="8859549at2"/>
<dbReference type="Proteomes" id="UP000035721">
    <property type="component" value="Unassembled WGS sequence"/>
</dbReference>
<dbReference type="EMBL" id="CAJB01000376">
    <property type="protein sequence ID" value="CCH79509.1"/>
    <property type="molecule type" value="Genomic_DNA"/>
</dbReference>
<accession>A0A077M5R1</accession>
<protein>
    <recommendedName>
        <fullName evidence="2">Barstar (barnase inhibitor) domain-containing protein</fullName>
    </recommendedName>
</protein>
<evidence type="ECO:0000313" key="4">
    <source>
        <dbReference type="Proteomes" id="UP000035721"/>
    </source>
</evidence>
<organism evidence="3 4">
    <name type="scientific">Nostocoides japonicum T1-X7</name>
    <dbReference type="NCBI Taxonomy" id="1194083"/>
    <lineage>
        <taxon>Bacteria</taxon>
        <taxon>Bacillati</taxon>
        <taxon>Actinomycetota</taxon>
        <taxon>Actinomycetes</taxon>
        <taxon>Micrococcales</taxon>
        <taxon>Intrasporangiaceae</taxon>
        <taxon>Nostocoides</taxon>
    </lineage>
</organism>
<comment type="caution">
    <text evidence="3">The sequence shown here is derived from an EMBL/GenBank/DDBJ whole genome shotgun (WGS) entry which is preliminary data.</text>
</comment>